<evidence type="ECO:0000313" key="3">
    <source>
        <dbReference type="Proteomes" id="UP000003157"/>
    </source>
</evidence>
<evidence type="ECO:0000259" key="1">
    <source>
        <dbReference type="Pfam" id="PF14207"/>
    </source>
</evidence>
<dbReference type="Pfam" id="PF14207">
    <property type="entry name" value="DpnD-PcfM"/>
    <property type="match status" value="1"/>
</dbReference>
<evidence type="ECO:0000313" key="2">
    <source>
        <dbReference type="EMBL" id="EFW06155.1"/>
    </source>
</evidence>
<organism evidence="2 3">
    <name type="scientific">Coprobacillus cateniformis</name>
    <dbReference type="NCBI Taxonomy" id="100884"/>
    <lineage>
        <taxon>Bacteria</taxon>
        <taxon>Bacillati</taxon>
        <taxon>Bacillota</taxon>
        <taxon>Erysipelotrichia</taxon>
        <taxon>Erysipelotrichales</taxon>
        <taxon>Coprobacillaceae</taxon>
        <taxon>Coprobacillus</taxon>
    </lineage>
</organism>
<dbReference type="HOGENOM" id="CLU_196669_2_0_9"/>
<gene>
    <name evidence="2" type="ORF">HMPREF9488_00615</name>
</gene>
<protein>
    <recommendedName>
        <fullName evidence="1">DpnD/PcfM-like C-terminal domain-containing protein</fullName>
    </recommendedName>
</protein>
<dbReference type="RefSeq" id="WP_008787731.1">
    <property type="nucleotide sequence ID" value="NZ_GL636577.1"/>
</dbReference>
<dbReference type="InterPro" id="IPR025575">
    <property type="entry name" value="DpnD/PcfM_C"/>
</dbReference>
<dbReference type="AlphaFoldDB" id="E7G777"/>
<dbReference type="STRING" id="100884.GCA_000269565_01091"/>
<proteinExistence type="predicted"/>
<dbReference type="EMBL" id="ADKX01000008">
    <property type="protein sequence ID" value="EFW06155.1"/>
    <property type="molecule type" value="Genomic_DNA"/>
</dbReference>
<dbReference type="Proteomes" id="UP000003157">
    <property type="component" value="Unassembled WGS sequence"/>
</dbReference>
<feature type="domain" description="DpnD/PcfM-like C-terminal" evidence="1">
    <location>
        <begin position="4"/>
        <end position="45"/>
    </location>
</feature>
<comment type="caution">
    <text evidence="2">The sequence shown here is derived from an EMBL/GenBank/DDBJ whole genome shotgun (WGS) entry which is preliminary data.</text>
</comment>
<keyword evidence="3" id="KW-1185">Reference proteome</keyword>
<sequence>MNKYNIEIKETLSHICQIEANSLREAILKVKHKYHNGDIVLNEDNLVATEFNDMNERSSQRKKTMKIEKDNFYLSTL</sequence>
<name>E7G777_9FIRM</name>
<reference evidence="2 3" key="1">
    <citation type="submission" date="2010-12" db="EMBL/GenBank/DDBJ databases">
        <title>The Genome Sequence of Coprobacillus sp. strain 29_1.</title>
        <authorList>
            <consortium name="The Broad Institute Genome Sequencing Platform"/>
            <person name="Earl A."/>
            <person name="Ward D."/>
            <person name="Feldgarden M."/>
            <person name="Gevers D."/>
            <person name="Daigneault M."/>
            <person name="Sibley C.D."/>
            <person name="White A."/>
            <person name="Strauss J."/>
            <person name="Allen-Vercoe E."/>
            <person name="Young S.K."/>
            <person name="Zeng Q."/>
            <person name="Gargeya S."/>
            <person name="Fitzgerald M."/>
            <person name="Haas B."/>
            <person name="Abouelleil A."/>
            <person name="Alvarado L."/>
            <person name="Arachchi H.M."/>
            <person name="Berlin A."/>
            <person name="Brown A."/>
            <person name="Chapman S.B."/>
            <person name="Chen Z."/>
            <person name="Dunbar C."/>
            <person name="Freedman E."/>
            <person name="Gearin G."/>
            <person name="Gellesch M."/>
            <person name="Goldberg J."/>
            <person name="Griggs A."/>
            <person name="Gujja S."/>
            <person name="Heilman E."/>
            <person name="Heiman D."/>
            <person name="Howarth C."/>
            <person name="Larson L."/>
            <person name="Lui A."/>
            <person name="MacDonald P.J.P."/>
            <person name="Mehta T."/>
            <person name="Montmayeur A."/>
            <person name="Murphy C."/>
            <person name="Neiman D."/>
            <person name="Pearson M."/>
            <person name="Priest M."/>
            <person name="Roberts A."/>
            <person name="Saif S."/>
            <person name="Shea T."/>
            <person name="Shenoy N."/>
            <person name="Sisk P."/>
            <person name="Stolte C."/>
            <person name="Sykes S."/>
            <person name="White J."/>
            <person name="Yandava C."/>
            <person name="Nusbaum C."/>
            <person name="Birren B."/>
        </authorList>
    </citation>
    <scope>NUCLEOTIDE SEQUENCE [LARGE SCALE GENOMIC DNA]</scope>
    <source>
        <strain evidence="2 3">29_1</strain>
    </source>
</reference>
<accession>E7G777</accession>